<organism evidence="2 3">
    <name type="scientific">Actinomadura napierensis</name>
    <dbReference type="NCBI Taxonomy" id="267854"/>
    <lineage>
        <taxon>Bacteria</taxon>
        <taxon>Bacillati</taxon>
        <taxon>Actinomycetota</taxon>
        <taxon>Actinomycetes</taxon>
        <taxon>Streptosporangiales</taxon>
        <taxon>Thermomonosporaceae</taxon>
        <taxon>Actinomadura</taxon>
    </lineage>
</organism>
<gene>
    <name evidence="2" type="ORF">GCM10009727_76840</name>
</gene>
<reference evidence="2 3" key="1">
    <citation type="journal article" date="2019" name="Int. J. Syst. Evol. Microbiol.">
        <title>The Global Catalogue of Microorganisms (GCM) 10K type strain sequencing project: providing services to taxonomists for standard genome sequencing and annotation.</title>
        <authorList>
            <consortium name="The Broad Institute Genomics Platform"/>
            <consortium name="The Broad Institute Genome Sequencing Center for Infectious Disease"/>
            <person name="Wu L."/>
            <person name="Ma J."/>
        </authorList>
    </citation>
    <scope>NUCLEOTIDE SEQUENCE [LARGE SCALE GENOMIC DNA]</scope>
    <source>
        <strain evidence="2 3">JCM 13850</strain>
    </source>
</reference>
<evidence type="ECO:0000313" key="2">
    <source>
        <dbReference type="EMBL" id="GAA2161981.1"/>
    </source>
</evidence>
<evidence type="ECO:0000256" key="1">
    <source>
        <dbReference type="SAM" id="MobiDB-lite"/>
    </source>
</evidence>
<sequence>MIELKTETASHRPAQIPAYLTLADHHYPGYGIDLTYLTPPMAWAASPPPDYSRLAHFTWAEITPVLQTVWVTGTAAERQVLTLLTDALDSIGTRWRSTHPGSSTRAEARPIEPGPQEDLQRRTNQESLLDELMALAEATAQDGRQRGLNRSVGGLGDLQRLRVAARQRIGAAPPPAADRRVRPWIWNAGTSGGRPLTQPGARTGFELRLSRYRALAD</sequence>
<dbReference type="EMBL" id="BAAAMR010000102">
    <property type="protein sequence ID" value="GAA2161981.1"/>
    <property type="molecule type" value="Genomic_DNA"/>
</dbReference>
<proteinExistence type="predicted"/>
<dbReference type="RefSeq" id="WP_344279376.1">
    <property type="nucleotide sequence ID" value="NZ_BAAAMR010000102.1"/>
</dbReference>
<feature type="region of interest" description="Disordered" evidence="1">
    <location>
        <begin position="93"/>
        <end position="122"/>
    </location>
</feature>
<keyword evidence="3" id="KW-1185">Reference proteome</keyword>
<evidence type="ECO:0000313" key="3">
    <source>
        <dbReference type="Proteomes" id="UP001501020"/>
    </source>
</evidence>
<dbReference type="Proteomes" id="UP001501020">
    <property type="component" value="Unassembled WGS sequence"/>
</dbReference>
<name>A0ABN3ADG9_9ACTN</name>
<comment type="caution">
    <text evidence="2">The sequence shown here is derived from an EMBL/GenBank/DDBJ whole genome shotgun (WGS) entry which is preliminary data.</text>
</comment>
<accession>A0ABN3ADG9</accession>
<protein>
    <submittedName>
        <fullName evidence="2">Uncharacterized protein</fullName>
    </submittedName>
</protein>